<protein>
    <submittedName>
        <fullName evidence="7">Copper-binding protein</fullName>
    </submittedName>
</protein>
<dbReference type="Pfam" id="PF00127">
    <property type="entry name" value="Copper-bind"/>
    <property type="match status" value="1"/>
</dbReference>
<evidence type="ECO:0000256" key="4">
    <source>
        <dbReference type="ARBA" id="ARBA00023008"/>
    </source>
</evidence>
<dbReference type="PROSITE" id="PS00196">
    <property type="entry name" value="COPPER_BLUE"/>
    <property type="match status" value="1"/>
</dbReference>
<evidence type="ECO:0000313" key="8">
    <source>
        <dbReference type="Proteomes" id="UP000601027"/>
    </source>
</evidence>
<dbReference type="InterPro" id="IPR000923">
    <property type="entry name" value="BlueCu_1"/>
</dbReference>
<dbReference type="Gene3D" id="2.60.40.10">
    <property type="entry name" value="Immunoglobulins"/>
    <property type="match status" value="2"/>
</dbReference>
<keyword evidence="1" id="KW-0813">Transport</keyword>
<keyword evidence="3" id="KW-0249">Electron transport</keyword>
<keyword evidence="5" id="KW-0732">Signal</keyword>
<sequence length="508" mass="51945">MIRRLTAALSALLLTVIPLAATPATAAPLVEDQVLTWTADDDITRYKSAPTQAVAGAATIIWENSTATGNTSGMPHTLTFDTSTEGYNHDVTLNILASPFDANDGRHQATVTLTPGRYRYFCTMPGHSQMVGELVVTDGGGGGDTTAPTVAAAVSGDRDQDGNYVGAATVTVTATDADSGVDTVEYQIDDTSFQPYTQPVQVSAVGDHSVQFRATDQAGNTSAVGSVTFRIVEPGEEDTTAPVVKAALAGDRDGDGNYIGTATATLTATDTGSGVATIEYALDGAAFTAYANPIVVTGVGTHMLHYRATDVAGNTSTEQMAHFTVVAPTEEDDTPPTVSATVTGDRNDDGGYVGAATVTVTATDDGSGVASVEYALDTGGWTAYAAPVAVRAPGAHTLRYRATDAAGNASAEQSTTFTVVADGTDACPASDTRATVIIGGDDTGVDNVDAGDGCTINDLIDENADYPGHADFVRHVETVTAALVTGGTLNRRQQGAIVRAAARSDVGA</sequence>
<dbReference type="Proteomes" id="UP000601027">
    <property type="component" value="Unassembled WGS sequence"/>
</dbReference>
<dbReference type="InterPro" id="IPR013783">
    <property type="entry name" value="Ig-like_fold"/>
</dbReference>
<dbReference type="EMBL" id="JAEVHM010000004">
    <property type="protein sequence ID" value="MBM0230805.1"/>
    <property type="molecule type" value="Genomic_DNA"/>
</dbReference>
<organism evidence="7 8">
    <name type="scientific">Micromonospora parastrephiae</name>
    <dbReference type="NCBI Taxonomy" id="2806101"/>
    <lineage>
        <taxon>Bacteria</taxon>
        <taxon>Bacillati</taxon>
        <taxon>Actinomycetota</taxon>
        <taxon>Actinomycetes</taxon>
        <taxon>Micromonosporales</taxon>
        <taxon>Micromonosporaceae</taxon>
        <taxon>Micromonospora</taxon>
    </lineage>
</organism>
<dbReference type="RefSeq" id="WP_203173284.1">
    <property type="nucleotide sequence ID" value="NZ_JAEVHM010000004.1"/>
</dbReference>
<dbReference type="SUPFAM" id="SSF49503">
    <property type="entry name" value="Cupredoxins"/>
    <property type="match status" value="1"/>
</dbReference>
<evidence type="ECO:0000256" key="5">
    <source>
        <dbReference type="SAM" id="SignalP"/>
    </source>
</evidence>
<reference evidence="7 8" key="1">
    <citation type="submission" date="2021-01" db="EMBL/GenBank/DDBJ databases">
        <title>Draft genome sequence of Micromonospora sp. strain STR1_7.</title>
        <authorList>
            <person name="Karlyshev A."/>
            <person name="Jawad R."/>
        </authorList>
    </citation>
    <scope>NUCLEOTIDE SEQUENCE [LARGE SCALE GENOMIC DNA]</scope>
    <source>
        <strain evidence="7 8">STR1-7</strain>
    </source>
</reference>
<feature type="signal peptide" evidence="5">
    <location>
        <begin position="1"/>
        <end position="26"/>
    </location>
</feature>
<feature type="domain" description="Blue (type 1) copper" evidence="6">
    <location>
        <begin position="58"/>
        <end position="136"/>
    </location>
</feature>
<dbReference type="InterPro" id="IPR008972">
    <property type="entry name" value="Cupredoxin"/>
</dbReference>
<keyword evidence="8" id="KW-1185">Reference proteome</keyword>
<evidence type="ECO:0000256" key="2">
    <source>
        <dbReference type="ARBA" id="ARBA00022723"/>
    </source>
</evidence>
<evidence type="ECO:0000256" key="1">
    <source>
        <dbReference type="ARBA" id="ARBA00022448"/>
    </source>
</evidence>
<dbReference type="InterPro" id="IPR028871">
    <property type="entry name" value="BlueCu_1_BS"/>
</dbReference>
<dbReference type="InterPro" id="IPR058094">
    <property type="entry name" value="Ig-like_OmpL47-like"/>
</dbReference>
<comment type="caution">
    <text evidence="7">The sequence shown here is derived from an EMBL/GenBank/DDBJ whole genome shotgun (WGS) entry which is preliminary data.</text>
</comment>
<feature type="chain" id="PRO_5047328976" evidence="5">
    <location>
        <begin position="27"/>
        <end position="508"/>
    </location>
</feature>
<evidence type="ECO:0000313" key="7">
    <source>
        <dbReference type="EMBL" id="MBM0230805.1"/>
    </source>
</evidence>
<evidence type="ECO:0000256" key="3">
    <source>
        <dbReference type="ARBA" id="ARBA00022982"/>
    </source>
</evidence>
<keyword evidence="4" id="KW-0186">Copper</keyword>
<name>A0ABS1XNH1_9ACTN</name>
<evidence type="ECO:0000259" key="6">
    <source>
        <dbReference type="Pfam" id="PF00127"/>
    </source>
</evidence>
<keyword evidence="2" id="KW-0479">Metal-binding</keyword>
<accession>A0ABS1XNH1</accession>
<dbReference type="NCBIfam" id="NF047446">
    <property type="entry name" value="barrel_OmpL47"/>
    <property type="match status" value="3"/>
</dbReference>
<gene>
    <name evidence="7" type="ORF">JNW91_02265</name>
</gene>
<dbReference type="Gene3D" id="2.60.40.420">
    <property type="entry name" value="Cupredoxins - blue copper proteins"/>
    <property type="match status" value="1"/>
</dbReference>
<proteinExistence type="predicted"/>